<comment type="caution">
    <text evidence="3">The sequence shown here is derived from an EMBL/GenBank/DDBJ whole genome shotgun (WGS) entry which is preliminary data.</text>
</comment>
<evidence type="ECO:0000256" key="1">
    <source>
        <dbReference type="SAM" id="MobiDB-lite"/>
    </source>
</evidence>
<organism evidence="3">
    <name type="scientific">Hellea balneolensis</name>
    <dbReference type="NCBI Taxonomy" id="287478"/>
    <lineage>
        <taxon>Bacteria</taxon>
        <taxon>Pseudomonadati</taxon>
        <taxon>Pseudomonadota</taxon>
        <taxon>Alphaproteobacteria</taxon>
        <taxon>Maricaulales</taxon>
        <taxon>Robiginitomaculaceae</taxon>
        <taxon>Hellea</taxon>
    </lineage>
</organism>
<evidence type="ECO:0000256" key="2">
    <source>
        <dbReference type="SAM" id="Phobius"/>
    </source>
</evidence>
<proteinExistence type="predicted"/>
<feature type="non-terminal residue" evidence="3">
    <location>
        <position position="1"/>
    </location>
</feature>
<feature type="region of interest" description="Disordered" evidence="1">
    <location>
        <begin position="583"/>
        <end position="671"/>
    </location>
</feature>
<dbReference type="EMBL" id="DROP01000095">
    <property type="protein sequence ID" value="HHI88588.1"/>
    <property type="molecule type" value="Genomic_DNA"/>
</dbReference>
<keyword evidence="2" id="KW-1133">Transmembrane helix</keyword>
<feature type="compositionally biased region" description="Basic and acidic residues" evidence="1">
    <location>
        <begin position="619"/>
        <end position="658"/>
    </location>
</feature>
<accession>A0A7V5U0X2</accession>
<feature type="compositionally biased region" description="Basic and acidic residues" evidence="1">
    <location>
        <begin position="603"/>
        <end position="612"/>
    </location>
</feature>
<feature type="compositionally biased region" description="Low complexity" evidence="1">
    <location>
        <begin position="591"/>
        <end position="602"/>
    </location>
</feature>
<name>A0A7V5U0X2_9PROT</name>
<reference evidence="3" key="1">
    <citation type="journal article" date="2020" name="mSystems">
        <title>Genome- and Community-Level Interaction Insights into Carbon Utilization and Element Cycling Functions of Hydrothermarchaeota in Hydrothermal Sediment.</title>
        <authorList>
            <person name="Zhou Z."/>
            <person name="Liu Y."/>
            <person name="Xu W."/>
            <person name="Pan J."/>
            <person name="Luo Z.H."/>
            <person name="Li M."/>
        </authorList>
    </citation>
    <scope>NUCLEOTIDE SEQUENCE [LARGE SCALE GENOMIC DNA]</scope>
    <source>
        <strain evidence="3">HyVt-538</strain>
    </source>
</reference>
<feature type="region of interest" description="Disordered" evidence="1">
    <location>
        <begin position="718"/>
        <end position="763"/>
    </location>
</feature>
<dbReference type="InterPro" id="IPR012683">
    <property type="entry name" value="CHP02302_TM"/>
</dbReference>
<protein>
    <submittedName>
        <fullName evidence="3">DUF4175 family protein</fullName>
    </submittedName>
</protein>
<evidence type="ECO:0000313" key="3">
    <source>
        <dbReference type="EMBL" id="HHI88588.1"/>
    </source>
</evidence>
<dbReference type="Pfam" id="PF13779">
    <property type="entry name" value="DUF4175"/>
    <property type="match status" value="2"/>
</dbReference>
<keyword evidence="2" id="KW-0472">Membrane</keyword>
<dbReference type="Proteomes" id="UP000885806">
    <property type="component" value="Unassembled WGS sequence"/>
</dbReference>
<feature type="compositionally biased region" description="Basic and acidic residues" evidence="1">
    <location>
        <begin position="718"/>
        <end position="729"/>
    </location>
</feature>
<keyword evidence="2" id="KW-0812">Transmembrane</keyword>
<gene>
    <name evidence="3" type="ORF">ENK01_01425</name>
</gene>
<sequence>DVIYDHPAMGPTGDPAWEHHVERAKTLAGKARPSRLRPTLARMDKYYLRFGLPLALGLAVMVGFGDNYERLRAGLLPGWQHGMSAEAARYEAWIDPPAYTHRPPGYFKGKSKMEVPEGSQFVARIMGLKTAPRLIVRQNGRVLRITPKRLGPKSFEARFHVADSATASFRIGKAAKSWALSVVKDKTPTIQFDEAPKAGKNDRLEFSYSLSDDYGVGQVFLSMKRTDVDEQSGTEHNTEDLTDEVSVPLPGRAVRKLEKEPAALDLTRHKWAGKKVRARLLAVDGKKQVGSTPWVEMIVPEKIFVEPLAKAVAEQRQILLNSKQAYKPLHALKPMSIADLDNRPLFAIDHPERSILRAPEGVRRVADLIDAITDVPSTSIFNDPAVYMGLRNVYRRLLLAKSQQELAGTPEDLWAIAIRAEFGRLGDALEDMKRAERALNNAMARHAPQREIDALFDRYNKAVDRYIEQLTLEAARRAKNNKGDGEGGGGSDFQVDQIQELLDAIEEANRRGDTVAARKALAKLAQLLEHMQIELAQGQGGSGKAPGDGMSDELRKALEDLNDVLGQQRELRDDTLDAARKDADQWDDGGQDQNQDQNQGKGQDQDQARQDDTPGGEQLAERQKQIADMLGRLKDVKPGGGRKDGKTGSGRADQDKNAKNGAGGLDNKDVAEALDAAEEAMKRATEALQNGEFYGAEQAQTDAVQALRKAGEGLLREEAKRLAREDKNGKGQKAGEAADPFGRDGGTGVGDENIDLDSKSDEQRARELLQELRRRAGEREREKQERDYLERLLRRF</sequence>
<dbReference type="AlphaFoldDB" id="A0A7V5U0X2"/>
<feature type="transmembrane region" description="Helical" evidence="2">
    <location>
        <begin position="46"/>
        <end position="65"/>
    </location>
</feature>